<keyword evidence="2" id="KW-1185">Reference proteome</keyword>
<gene>
    <name evidence="1" type="ORF">HNQ03_001015</name>
</gene>
<proteinExistence type="predicted"/>
<protein>
    <submittedName>
        <fullName evidence="1">Putative DCC family thiol-disulfide oxidoreductase YuxK</fullName>
    </submittedName>
</protein>
<evidence type="ECO:0000313" key="1">
    <source>
        <dbReference type="EMBL" id="NRS91948.1"/>
    </source>
</evidence>
<dbReference type="InterPro" id="IPR007263">
    <property type="entry name" value="DCC1-like"/>
</dbReference>
<dbReference type="InterPro" id="IPR052927">
    <property type="entry name" value="DCC_oxidoreductase"/>
</dbReference>
<dbReference type="Proteomes" id="UP000610746">
    <property type="component" value="Unassembled WGS sequence"/>
</dbReference>
<accession>A0A8J8G5P2</accession>
<dbReference type="AlphaFoldDB" id="A0A8J8G5P2"/>
<evidence type="ECO:0000313" key="2">
    <source>
        <dbReference type="Proteomes" id="UP000610746"/>
    </source>
</evidence>
<reference evidence="1" key="1">
    <citation type="submission" date="2020-05" db="EMBL/GenBank/DDBJ databases">
        <title>Genomic Encyclopedia of Type Strains, Phase IV (KMG-V): Genome sequencing to study the core and pangenomes of soil and plant-associated prokaryotes.</title>
        <authorList>
            <person name="Whitman W."/>
        </authorList>
    </citation>
    <scope>NUCLEOTIDE SEQUENCE</scope>
    <source>
        <strain evidence="1">16F</strain>
    </source>
</reference>
<dbReference type="PANTHER" id="PTHR33639">
    <property type="entry name" value="THIOL-DISULFIDE OXIDOREDUCTASE DCC"/>
    <property type="match status" value="1"/>
</dbReference>
<name>A0A8J8G5P2_9FLAO</name>
<dbReference type="RefSeq" id="WP_173778562.1">
    <property type="nucleotide sequence ID" value="NZ_JABSNO010000005.1"/>
</dbReference>
<dbReference type="PANTHER" id="PTHR33639:SF2">
    <property type="entry name" value="DUF393 DOMAIN-CONTAINING PROTEIN"/>
    <property type="match status" value="1"/>
</dbReference>
<dbReference type="GO" id="GO:0015035">
    <property type="term" value="F:protein-disulfide reductase activity"/>
    <property type="evidence" value="ECO:0007669"/>
    <property type="project" value="InterPro"/>
</dbReference>
<dbReference type="Pfam" id="PF04134">
    <property type="entry name" value="DCC1-like"/>
    <property type="match status" value="1"/>
</dbReference>
<comment type="caution">
    <text evidence="1">The sequence shown here is derived from an EMBL/GenBank/DDBJ whole genome shotgun (WGS) entry which is preliminary data.</text>
</comment>
<dbReference type="EMBL" id="JABSNO010000005">
    <property type="protein sequence ID" value="NRS91948.1"/>
    <property type="molecule type" value="Genomic_DNA"/>
</dbReference>
<sequence length="134" mass="15785">MTDTSKYHVLYDGECGFCNFWVQWILKNDNKDQFLFASLQSDFGQNFLAKRGLCPKIFTTLYLWKPETFYLTKSDAVFKIADIIGGKYKILSYLTVLPKILRNPFYDFVSKYRQNLSSQKCYLPTPNERKKFLG</sequence>
<organism evidence="1 2">
    <name type="scientific">Frigoriflavimonas asaccharolytica</name>
    <dbReference type="NCBI Taxonomy" id="2735899"/>
    <lineage>
        <taxon>Bacteria</taxon>
        <taxon>Pseudomonadati</taxon>
        <taxon>Bacteroidota</taxon>
        <taxon>Flavobacteriia</taxon>
        <taxon>Flavobacteriales</taxon>
        <taxon>Weeksellaceae</taxon>
        <taxon>Frigoriflavimonas</taxon>
    </lineage>
</organism>